<keyword evidence="1" id="KW-0560">Oxidoreductase</keyword>
<dbReference type="EMBL" id="VBAM01000455">
    <property type="protein sequence ID" value="TMJ07721.1"/>
    <property type="molecule type" value="Genomic_DNA"/>
</dbReference>
<accession>A0A537LI75</accession>
<comment type="caution">
    <text evidence="3">The sequence shown here is derived from an EMBL/GenBank/DDBJ whole genome shotgun (WGS) entry which is preliminary data.</text>
</comment>
<evidence type="ECO:0000313" key="3">
    <source>
        <dbReference type="EMBL" id="TMJ07721.1"/>
    </source>
</evidence>
<dbReference type="Gene3D" id="3.20.20.30">
    <property type="entry name" value="Luciferase-like domain"/>
    <property type="match status" value="2"/>
</dbReference>
<dbReference type="InterPro" id="IPR050564">
    <property type="entry name" value="F420-G6PD/mer"/>
</dbReference>
<evidence type="ECO:0000313" key="4">
    <source>
        <dbReference type="Proteomes" id="UP000320393"/>
    </source>
</evidence>
<sequence>MRRGFAVFAGLAPEVIRASAREAEGLRYSSFWVNHPGSTDGLAALALGARETRQIELGIGVIPLSTRGPDSIEEGVRANALPLGRLLLGVGSPNPGALARVRDGVATLRSRLPVRLVVAALGPKMCRTAGEIADAVLLNWLTPEHARRSADWVRAGAAAAGRQPPALVAYVRLALGPA</sequence>
<evidence type="ECO:0000259" key="2">
    <source>
        <dbReference type="Pfam" id="PF00296"/>
    </source>
</evidence>
<dbReference type="InterPro" id="IPR036661">
    <property type="entry name" value="Luciferase-like_sf"/>
</dbReference>
<feature type="domain" description="Luciferase-like" evidence="2">
    <location>
        <begin position="15"/>
        <end position="94"/>
    </location>
</feature>
<name>A0A537LI75_9BACT</name>
<organism evidence="3 4">
    <name type="scientific">Candidatus Segetimicrobium genomatis</name>
    <dbReference type="NCBI Taxonomy" id="2569760"/>
    <lineage>
        <taxon>Bacteria</taxon>
        <taxon>Bacillati</taxon>
        <taxon>Candidatus Sysuimicrobiota</taxon>
        <taxon>Candidatus Sysuimicrobiia</taxon>
        <taxon>Candidatus Sysuimicrobiales</taxon>
        <taxon>Candidatus Segetimicrobiaceae</taxon>
        <taxon>Candidatus Segetimicrobium</taxon>
    </lineage>
</organism>
<dbReference type="Proteomes" id="UP000320393">
    <property type="component" value="Unassembled WGS sequence"/>
</dbReference>
<dbReference type="GO" id="GO:0016705">
    <property type="term" value="F:oxidoreductase activity, acting on paired donors, with incorporation or reduction of molecular oxygen"/>
    <property type="evidence" value="ECO:0007669"/>
    <property type="project" value="InterPro"/>
</dbReference>
<gene>
    <name evidence="3" type="ORF">E6H02_11015</name>
</gene>
<evidence type="ECO:0000256" key="1">
    <source>
        <dbReference type="ARBA" id="ARBA00023002"/>
    </source>
</evidence>
<dbReference type="SUPFAM" id="SSF51679">
    <property type="entry name" value="Bacterial luciferase-like"/>
    <property type="match status" value="1"/>
</dbReference>
<feature type="domain" description="Luciferase-like" evidence="2">
    <location>
        <begin position="113"/>
        <end position="174"/>
    </location>
</feature>
<dbReference type="InterPro" id="IPR011251">
    <property type="entry name" value="Luciferase-like_dom"/>
</dbReference>
<feature type="non-terminal residue" evidence="3">
    <location>
        <position position="178"/>
    </location>
</feature>
<proteinExistence type="predicted"/>
<dbReference type="AlphaFoldDB" id="A0A537LI75"/>
<dbReference type="PANTHER" id="PTHR43244:SF1">
    <property type="entry name" value="5,10-METHYLENETETRAHYDROMETHANOPTERIN REDUCTASE"/>
    <property type="match status" value="1"/>
</dbReference>
<dbReference type="Pfam" id="PF00296">
    <property type="entry name" value="Bac_luciferase"/>
    <property type="match status" value="2"/>
</dbReference>
<protein>
    <submittedName>
        <fullName evidence="3">LLM class flavin-dependent oxidoreductase</fullName>
    </submittedName>
</protein>
<dbReference type="PANTHER" id="PTHR43244">
    <property type="match status" value="1"/>
</dbReference>
<reference evidence="3 4" key="1">
    <citation type="journal article" date="2019" name="Nat. Microbiol.">
        <title>Mediterranean grassland soil C-N compound turnover is dependent on rainfall and depth, and is mediated by genomically divergent microorganisms.</title>
        <authorList>
            <person name="Diamond S."/>
            <person name="Andeer P.F."/>
            <person name="Li Z."/>
            <person name="Crits-Christoph A."/>
            <person name="Burstein D."/>
            <person name="Anantharaman K."/>
            <person name="Lane K.R."/>
            <person name="Thomas B.C."/>
            <person name="Pan C."/>
            <person name="Northen T.R."/>
            <person name="Banfield J.F."/>
        </authorList>
    </citation>
    <scope>NUCLEOTIDE SEQUENCE [LARGE SCALE GENOMIC DNA]</scope>
    <source>
        <strain evidence="3">NP_5</strain>
    </source>
</reference>